<dbReference type="PATRIC" id="fig|1133569.4.peg.433"/>
<evidence type="ECO:0000313" key="3">
    <source>
        <dbReference type="Proteomes" id="UP000051576"/>
    </source>
</evidence>
<name>A0A0R2CD72_9LACO</name>
<feature type="domain" description="ASCH" evidence="1">
    <location>
        <begin position="5"/>
        <end position="104"/>
    </location>
</feature>
<dbReference type="eggNOG" id="ENOG5032F01">
    <property type="taxonomic scope" value="Bacteria"/>
</dbReference>
<sequence>MDIRLDDELFEKISAGTKTVEVFLNDDQMKHFGVGDTLAIHRASNEDDYILTSAWSIKKCRSIAEVYQKFSEKAVGLSSKELARLYPAEKVKRHGLLAIKIKLLKPNYE</sequence>
<dbReference type="SUPFAM" id="SSF88697">
    <property type="entry name" value="PUA domain-like"/>
    <property type="match status" value="1"/>
</dbReference>
<accession>A0A0R2CD72</accession>
<dbReference type="Proteomes" id="UP000051576">
    <property type="component" value="Unassembled WGS sequence"/>
</dbReference>
<gene>
    <name evidence="2" type="ORF">FD21_GL000409</name>
</gene>
<dbReference type="STRING" id="1133569.FD21_GL000409"/>
<keyword evidence="3" id="KW-1185">Reference proteome</keyword>
<protein>
    <recommendedName>
        <fullName evidence="1">ASCH domain-containing protein</fullName>
    </recommendedName>
</protein>
<dbReference type="EMBL" id="AYYX01000014">
    <property type="protein sequence ID" value="KRM89042.1"/>
    <property type="molecule type" value="Genomic_DNA"/>
</dbReference>
<dbReference type="OrthoDB" id="9790388at2"/>
<dbReference type="Pfam" id="PF04266">
    <property type="entry name" value="ASCH"/>
    <property type="match status" value="1"/>
</dbReference>
<comment type="caution">
    <text evidence="2">The sequence shown here is derived from an EMBL/GenBank/DDBJ whole genome shotgun (WGS) entry which is preliminary data.</text>
</comment>
<dbReference type="InterPro" id="IPR015947">
    <property type="entry name" value="PUA-like_sf"/>
</dbReference>
<dbReference type="AlphaFoldDB" id="A0A0R2CD72"/>
<dbReference type="RefSeq" id="WP_010579987.1">
    <property type="nucleotide sequence ID" value="NZ_AHYZ01000050.1"/>
</dbReference>
<organism evidence="2 3">
    <name type="scientific">Liquorilactobacillus vini DSM 20605</name>
    <dbReference type="NCBI Taxonomy" id="1133569"/>
    <lineage>
        <taxon>Bacteria</taxon>
        <taxon>Bacillati</taxon>
        <taxon>Bacillota</taxon>
        <taxon>Bacilli</taxon>
        <taxon>Lactobacillales</taxon>
        <taxon>Lactobacillaceae</taxon>
        <taxon>Liquorilactobacillus</taxon>
    </lineage>
</organism>
<dbReference type="InterPro" id="IPR007374">
    <property type="entry name" value="ASCH_domain"/>
</dbReference>
<reference evidence="2 3" key="1">
    <citation type="journal article" date="2015" name="Genome Announc.">
        <title>Expanding the biotechnology potential of lactobacilli through comparative genomics of 213 strains and associated genera.</title>
        <authorList>
            <person name="Sun Z."/>
            <person name="Harris H.M."/>
            <person name="McCann A."/>
            <person name="Guo C."/>
            <person name="Argimon S."/>
            <person name="Zhang W."/>
            <person name="Yang X."/>
            <person name="Jeffery I.B."/>
            <person name="Cooney J.C."/>
            <person name="Kagawa T.F."/>
            <person name="Liu W."/>
            <person name="Song Y."/>
            <person name="Salvetti E."/>
            <person name="Wrobel A."/>
            <person name="Rasinkangas P."/>
            <person name="Parkhill J."/>
            <person name="Rea M.C."/>
            <person name="O'Sullivan O."/>
            <person name="Ritari J."/>
            <person name="Douillard F.P."/>
            <person name="Paul Ross R."/>
            <person name="Yang R."/>
            <person name="Briner A.E."/>
            <person name="Felis G.E."/>
            <person name="de Vos W.M."/>
            <person name="Barrangou R."/>
            <person name="Klaenhammer T.R."/>
            <person name="Caufield P.W."/>
            <person name="Cui Y."/>
            <person name="Zhang H."/>
            <person name="O'Toole P.W."/>
        </authorList>
    </citation>
    <scope>NUCLEOTIDE SEQUENCE [LARGE SCALE GENOMIC DNA]</scope>
    <source>
        <strain evidence="2 3">DSM 20605</strain>
    </source>
</reference>
<evidence type="ECO:0000313" key="2">
    <source>
        <dbReference type="EMBL" id="KRM89042.1"/>
    </source>
</evidence>
<proteinExistence type="predicted"/>
<dbReference type="Gene3D" id="2.30.130.30">
    <property type="entry name" value="Hypothetical protein"/>
    <property type="match status" value="1"/>
</dbReference>
<evidence type="ECO:0000259" key="1">
    <source>
        <dbReference type="Pfam" id="PF04266"/>
    </source>
</evidence>